<dbReference type="Gene3D" id="3.30.9.20">
    <property type="match status" value="1"/>
</dbReference>
<protein>
    <submittedName>
        <fullName evidence="5">2-polyprenyl-6-methoxyphenol hydroxylase</fullName>
    </submittedName>
</protein>
<dbReference type="Gene3D" id="3.50.50.60">
    <property type="entry name" value="FAD/NAD(P)-binding domain"/>
    <property type="match status" value="1"/>
</dbReference>
<feature type="compositionally biased region" description="Basic and acidic residues" evidence="3">
    <location>
        <begin position="396"/>
        <end position="406"/>
    </location>
</feature>
<dbReference type="InterPro" id="IPR002938">
    <property type="entry name" value="FAD-bd"/>
</dbReference>
<proteinExistence type="predicted"/>
<dbReference type="Proteomes" id="UP000198923">
    <property type="component" value="Unassembled WGS sequence"/>
</dbReference>
<organism evidence="5 6">
    <name type="scientific">Sinosporangium album</name>
    <dbReference type="NCBI Taxonomy" id="504805"/>
    <lineage>
        <taxon>Bacteria</taxon>
        <taxon>Bacillati</taxon>
        <taxon>Actinomycetota</taxon>
        <taxon>Actinomycetes</taxon>
        <taxon>Streptosporangiales</taxon>
        <taxon>Streptosporangiaceae</taxon>
        <taxon>Sinosporangium</taxon>
    </lineage>
</organism>
<evidence type="ECO:0000256" key="3">
    <source>
        <dbReference type="SAM" id="MobiDB-lite"/>
    </source>
</evidence>
<sequence length="406" mass="44986">MKIACVGGGPAGLYFAILMKRVNPSHEITVYERNSAGASCGWGVTYWEELFDNLRRADPESAQAVKESSLHWDHWAVHVHDQAAVTVNHWDEGYGIGRRQLLGILADRARALGVRTEFEREIASEDELAGTDLIAAADGAGSVLRGRHADHFGTEIAVGRNVYTWLGTTKIFDCFTFSFVETPHGWIWCYGYGFSEGHSTCVVECSPATWRGLELDQASEAEGLVILEKLFADILDGHPLIGRTCEHGGAHWLNFQTLTNRTWHRGNLVLLGDAAHTTHYSVGAGTALALGDAAFLVNALHEDPRLESALSRYERKRQSAIMSVQRAARYSAQWYENLPRYAGLPPRQMVALLGRRYSQVLPHVPPRLYYRINQVAEWFEARRGSTGGPEAGGPERPGRPDEIGAH</sequence>
<keyword evidence="6" id="KW-1185">Reference proteome</keyword>
<dbReference type="SUPFAM" id="SSF51905">
    <property type="entry name" value="FAD/NAD(P)-binding domain"/>
    <property type="match status" value="1"/>
</dbReference>
<dbReference type="PANTHER" id="PTHR43476">
    <property type="entry name" value="3-(3-HYDROXY-PHENYL)PROPIONATE/3-HYDROXYCINNAMIC ACID HYDROXYLASE"/>
    <property type="match status" value="1"/>
</dbReference>
<dbReference type="InterPro" id="IPR050631">
    <property type="entry name" value="PheA/TfdB_FAD_monoxygenase"/>
</dbReference>
<gene>
    <name evidence="5" type="ORF">SAMN05421505_12633</name>
</gene>
<evidence type="ECO:0000256" key="1">
    <source>
        <dbReference type="ARBA" id="ARBA00023002"/>
    </source>
</evidence>
<feature type="region of interest" description="Disordered" evidence="3">
    <location>
        <begin position="383"/>
        <end position="406"/>
    </location>
</feature>
<dbReference type="PANTHER" id="PTHR43476:SF4">
    <property type="entry name" value="BLR0106 PROTEIN"/>
    <property type="match status" value="1"/>
</dbReference>
<dbReference type="InterPro" id="IPR036188">
    <property type="entry name" value="FAD/NAD-bd_sf"/>
</dbReference>
<dbReference type="STRING" id="504805.SAMN05421505_12633"/>
<dbReference type="OrthoDB" id="3169239at2"/>
<dbReference type="GO" id="GO:0016491">
    <property type="term" value="F:oxidoreductase activity"/>
    <property type="evidence" value="ECO:0007669"/>
    <property type="project" value="UniProtKB-KW"/>
</dbReference>
<dbReference type="AlphaFoldDB" id="A0A1G8G9P8"/>
<evidence type="ECO:0000259" key="4">
    <source>
        <dbReference type="Pfam" id="PF01494"/>
    </source>
</evidence>
<name>A0A1G8G9P8_9ACTN</name>
<keyword evidence="2" id="KW-0520">NAD</keyword>
<dbReference type="GO" id="GO:0071949">
    <property type="term" value="F:FAD binding"/>
    <property type="evidence" value="ECO:0007669"/>
    <property type="project" value="InterPro"/>
</dbReference>
<dbReference type="EMBL" id="FNCN01000026">
    <property type="protein sequence ID" value="SDH91112.1"/>
    <property type="molecule type" value="Genomic_DNA"/>
</dbReference>
<evidence type="ECO:0000256" key="2">
    <source>
        <dbReference type="ARBA" id="ARBA00023027"/>
    </source>
</evidence>
<accession>A0A1G8G9P8</accession>
<reference evidence="5 6" key="1">
    <citation type="submission" date="2016-10" db="EMBL/GenBank/DDBJ databases">
        <authorList>
            <person name="de Groot N.N."/>
        </authorList>
    </citation>
    <scope>NUCLEOTIDE SEQUENCE [LARGE SCALE GENOMIC DNA]</scope>
    <source>
        <strain evidence="5 6">CPCC 201354</strain>
    </source>
</reference>
<dbReference type="Pfam" id="PF01494">
    <property type="entry name" value="FAD_binding_3"/>
    <property type="match status" value="1"/>
</dbReference>
<evidence type="ECO:0000313" key="6">
    <source>
        <dbReference type="Proteomes" id="UP000198923"/>
    </source>
</evidence>
<feature type="domain" description="FAD-binding" evidence="4">
    <location>
        <begin position="4"/>
        <end position="326"/>
    </location>
</feature>
<keyword evidence="1" id="KW-0560">Oxidoreductase</keyword>
<dbReference type="PRINTS" id="PR00420">
    <property type="entry name" value="RNGMNOXGNASE"/>
</dbReference>
<evidence type="ECO:0000313" key="5">
    <source>
        <dbReference type="EMBL" id="SDH91112.1"/>
    </source>
</evidence>